<dbReference type="CDD" id="cd06225">
    <property type="entry name" value="HAMP"/>
    <property type="match status" value="1"/>
</dbReference>
<dbReference type="PANTHER" id="PTHR32089">
    <property type="entry name" value="METHYL-ACCEPTING CHEMOTAXIS PROTEIN MCPB"/>
    <property type="match status" value="1"/>
</dbReference>
<reference evidence="15 16" key="1">
    <citation type="journal article" date="2003" name="Int. J. Syst. Evol. Microbiol.">
        <title>Bacillus nealsonii sp. nov., isolated from a spacecraft-assembly facility, whose spores are gamma-radiation resistant.</title>
        <authorList>
            <person name="Venkateswaran K."/>
            <person name="Kempf M."/>
            <person name="Chen F."/>
            <person name="Satomi M."/>
            <person name="Nicholson W."/>
            <person name="Kern R."/>
        </authorList>
    </citation>
    <scope>NUCLEOTIDE SEQUENCE [LARGE SCALE GENOMIC DNA]</scope>
    <source>
        <strain evidence="15 16">FO-92</strain>
    </source>
</reference>
<dbReference type="SUPFAM" id="SSF103190">
    <property type="entry name" value="Sensory domain-like"/>
    <property type="match status" value="1"/>
</dbReference>
<dbReference type="InterPro" id="IPR003122">
    <property type="entry name" value="Tar_rcpt_lig-bd"/>
</dbReference>
<dbReference type="FunFam" id="3.30.450.20:FF:000048">
    <property type="entry name" value="Methyl-accepting chemotaxis protein"/>
    <property type="match status" value="1"/>
</dbReference>
<dbReference type="CDD" id="cd12912">
    <property type="entry name" value="PDC2_MCP_like"/>
    <property type="match status" value="1"/>
</dbReference>
<evidence type="ECO:0000313" key="15">
    <source>
        <dbReference type="EMBL" id="PKG24602.1"/>
    </source>
</evidence>
<dbReference type="SMART" id="SM00304">
    <property type="entry name" value="HAMP"/>
    <property type="match status" value="1"/>
</dbReference>
<feature type="domain" description="HAMP" evidence="14">
    <location>
        <begin position="303"/>
        <end position="355"/>
    </location>
</feature>
<evidence type="ECO:0000256" key="1">
    <source>
        <dbReference type="ARBA" id="ARBA00004651"/>
    </source>
</evidence>
<feature type="domain" description="Methyl-accepting transducer" evidence="13">
    <location>
        <begin position="374"/>
        <end position="610"/>
    </location>
</feature>
<evidence type="ECO:0000256" key="9">
    <source>
        <dbReference type="ARBA" id="ARBA00029447"/>
    </source>
</evidence>
<dbReference type="GO" id="GO:0007165">
    <property type="term" value="P:signal transduction"/>
    <property type="evidence" value="ECO:0007669"/>
    <property type="project" value="UniProtKB-KW"/>
</dbReference>
<evidence type="ECO:0000256" key="5">
    <source>
        <dbReference type="ARBA" id="ARBA00022692"/>
    </source>
</evidence>
<dbReference type="Proteomes" id="UP000233375">
    <property type="component" value="Unassembled WGS sequence"/>
</dbReference>
<dbReference type="OrthoDB" id="9760371at2"/>
<evidence type="ECO:0000256" key="3">
    <source>
        <dbReference type="ARBA" id="ARBA00022481"/>
    </source>
</evidence>
<dbReference type="InterPro" id="IPR003660">
    <property type="entry name" value="HAMP_dom"/>
</dbReference>
<organism evidence="15 16">
    <name type="scientific">Niallia nealsonii</name>
    <dbReference type="NCBI Taxonomy" id="115979"/>
    <lineage>
        <taxon>Bacteria</taxon>
        <taxon>Bacillati</taxon>
        <taxon>Bacillota</taxon>
        <taxon>Bacilli</taxon>
        <taxon>Bacillales</taxon>
        <taxon>Bacillaceae</taxon>
        <taxon>Niallia</taxon>
    </lineage>
</organism>
<dbReference type="InterPro" id="IPR029151">
    <property type="entry name" value="Sensor-like_sf"/>
</dbReference>
<dbReference type="EMBL" id="PISE01000011">
    <property type="protein sequence ID" value="PKG24602.1"/>
    <property type="molecule type" value="Genomic_DNA"/>
</dbReference>
<dbReference type="PROSITE" id="PS50111">
    <property type="entry name" value="CHEMOTAXIS_TRANSDUC_2"/>
    <property type="match status" value="1"/>
</dbReference>
<sequence length="660" mass="72073">MGIFKKKTTVRLSTKLYIAFALILILPTITAGLISYNSAKEQLKNNLISNAKENVKLLNSNINNTISPKIHDANFFSEKITEKLYNNNKNSSDVLTKFKQYMELHPEAQTIYVGTKDGSMITYPSVDLPKDFDPRERPWYQEAQASNGEVVITSPYVDASNGDMVVTITKQTKDGSGVIGIDINIKNLETTAKEVSIGKKGYAILLDQKQNYIVSPVEKTGNKAKESFFNKLYQQNAGNFTYTFKGDQKLMYFSTNKLTGWKIAGTVFISEVNDSAKPILNTTILVIAAAIIIGAFIIFFIVRSIIKRLKDLQQKAKTISEGDLTETIDLTKKDEIGDLSQSFHDMQTSLRSLLGTVGHHAVQVGAAAEELNASAEQTSEATEQVAAAIQHVAASAEKQTYGMEVNNNSLQKVLNGANIIAENSIEVSELTKATTEKAAEGEKSVKQTVNQMTLIHESVTESNTIIRSLSDRSKEINSILNVITGISEQTNLLALNAAIEAARAGEAGKGFAIVADEVRKLAEQSQISAKQIAELINAIQTDTGNTVTKMATVVENVQNGLTVSEETIQKFTEIFTGMQEITPKIENVSDTIQDMAGNIQELETNTNDISDLAKNNAASSEEVAASTEEQLAAMEEISASANILSTMAEELTDIIKKFKF</sequence>
<dbReference type="GO" id="GO:0006935">
    <property type="term" value="P:chemotaxis"/>
    <property type="evidence" value="ECO:0007669"/>
    <property type="project" value="UniProtKB-KW"/>
</dbReference>
<keyword evidence="5 12" id="KW-0812">Transmembrane</keyword>
<dbReference type="CDD" id="cd11386">
    <property type="entry name" value="MCP_signal"/>
    <property type="match status" value="1"/>
</dbReference>
<evidence type="ECO:0000256" key="8">
    <source>
        <dbReference type="ARBA" id="ARBA00023224"/>
    </source>
</evidence>
<accession>A0A2N0Z510</accession>
<dbReference type="Gene3D" id="3.30.450.20">
    <property type="entry name" value="PAS domain"/>
    <property type="match status" value="2"/>
</dbReference>
<proteinExistence type="inferred from homology"/>
<feature type="coiled-coil region" evidence="11">
    <location>
        <begin position="585"/>
        <end position="637"/>
    </location>
</feature>
<comment type="similarity">
    <text evidence="9">Belongs to the methyl-accepting chemotaxis (MCP) protein family.</text>
</comment>
<keyword evidence="2" id="KW-1003">Cell membrane</keyword>
<dbReference type="Gene3D" id="1.10.287.950">
    <property type="entry name" value="Methyl-accepting chemotaxis protein"/>
    <property type="match status" value="1"/>
</dbReference>
<feature type="transmembrane region" description="Helical" evidence="12">
    <location>
        <begin position="16"/>
        <end position="36"/>
    </location>
</feature>
<name>A0A2N0Z510_9BACI</name>
<dbReference type="Pfam" id="PF00672">
    <property type="entry name" value="HAMP"/>
    <property type="match status" value="1"/>
</dbReference>
<evidence type="ECO:0000256" key="4">
    <source>
        <dbReference type="ARBA" id="ARBA00022500"/>
    </source>
</evidence>
<keyword evidence="4" id="KW-0145">Chemotaxis</keyword>
<keyword evidence="16" id="KW-1185">Reference proteome</keyword>
<keyword evidence="3" id="KW-0488">Methylation</keyword>
<evidence type="ECO:0000256" key="10">
    <source>
        <dbReference type="PROSITE-ProRule" id="PRU00284"/>
    </source>
</evidence>
<dbReference type="RefSeq" id="WP_101175942.1">
    <property type="nucleotide sequence ID" value="NZ_PISE01000011.1"/>
</dbReference>
<dbReference type="InterPro" id="IPR033479">
    <property type="entry name" value="dCache_1"/>
</dbReference>
<dbReference type="Pfam" id="PF02743">
    <property type="entry name" value="dCache_1"/>
    <property type="match status" value="1"/>
</dbReference>
<dbReference type="GO" id="GO:0005886">
    <property type="term" value="C:plasma membrane"/>
    <property type="evidence" value="ECO:0007669"/>
    <property type="project" value="UniProtKB-SubCell"/>
</dbReference>
<keyword evidence="8 10" id="KW-0807">Transducer</keyword>
<dbReference type="InterPro" id="IPR004089">
    <property type="entry name" value="MCPsignal_dom"/>
</dbReference>
<feature type="transmembrane region" description="Helical" evidence="12">
    <location>
        <begin position="284"/>
        <end position="306"/>
    </location>
</feature>
<evidence type="ECO:0000313" key="16">
    <source>
        <dbReference type="Proteomes" id="UP000233375"/>
    </source>
</evidence>
<dbReference type="AlphaFoldDB" id="A0A2N0Z510"/>
<dbReference type="PANTHER" id="PTHR32089:SF114">
    <property type="entry name" value="METHYL-ACCEPTING CHEMOTAXIS PROTEIN MCPB"/>
    <property type="match status" value="1"/>
</dbReference>
<evidence type="ECO:0000256" key="12">
    <source>
        <dbReference type="SAM" id="Phobius"/>
    </source>
</evidence>
<evidence type="ECO:0000259" key="13">
    <source>
        <dbReference type="PROSITE" id="PS50111"/>
    </source>
</evidence>
<comment type="subcellular location">
    <subcellularLocation>
        <location evidence="1">Cell membrane</location>
        <topology evidence="1">Multi-pass membrane protein</topology>
    </subcellularLocation>
</comment>
<dbReference type="Pfam" id="PF00015">
    <property type="entry name" value="MCPsignal"/>
    <property type="match status" value="1"/>
</dbReference>
<evidence type="ECO:0000256" key="11">
    <source>
        <dbReference type="SAM" id="Coils"/>
    </source>
</evidence>
<dbReference type="Gene3D" id="6.10.340.10">
    <property type="match status" value="1"/>
</dbReference>
<evidence type="ECO:0000256" key="2">
    <source>
        <dbReference type="ARBA" id="ARBA00022475"/>
    </source>
</evidence>
<dbReference type="SMART" id="SM00319">
    <property type="entry name" value="TarH"/>
    <property type="match status" value="1"/>
</dbReference>
<dbReference type="CDD" id="cd18773">
    <property type="entry name" value="PDC1_HK_sensor"/>
    <property type="match status" value="1"/>
</dbReference>
<dbReference type="SMART" id="SM00283">
    <property type="entry name" value="MA"/>
    <property type="match status" value="1"/>
</dbReference>
<evidence type="ECO:0000256" key="6">
    <source>
        <dbReference type="ARBA" id="ARBA00022989"/>
    </source>
</evidence>
<protein>
    <submittedName>
        <fullName evidence="15">Chemotaxis protein</fullName>
    </submittedName>
</protein>
<evidence type="ECO:0000259" key="14">
    <source>
        <dbReference type="PROSITE" id="PS50885"/>
    </source>
</evidence>
<evidence type="ECO:0000256" key="7">
    <source>
        <dbReference type="ARBA" id="ARBA00023136"/>
    </source>
</evidence>
<comment type="caution">
    <text evidence="15">The sequence shown here is derived from an EMBL/GenBank/DDBJ whole genome shotgun (WGS) entry which is preliminary data.</text>
</comment>
<keyword evidence="11" id="KW-0175">Coiled coil</keyword>
<keyword evidence="6 12" id="KW-1133">Transmembrane helix</keyword>
<dbReference type="SUPFAM" id="SSF58104">
    <property type="entry name" value="Methyl-accepting chemotaxis protein (MCP) signaling domain"/>
    <property type="match status" value="1"/>
</dbReference>
<keyword evidence="7 12" id="KW-0472">Membrane</keyword>
<gene>
    <name evidence="15" type="ORF">CWS01_04890</name>
</gene>
<dbReference type="PROSITE" id="PS50885">
    <property type="entry name" value="HAMP"/>
    <property type="match status" value="1"/>
</dbReference>